<organism evidence="1">
    <name type="scientific">Tanacetum cinerariifolium</name>
    <name type="common">Dalmatian daisy</name>
    <name type="synonym">Chrysanthemum cinerariifolium</name>
    <dbReference type="NCBI Taxonomy" id="118510"/>
    <lineage>
        <taxon>Eukaryota</taxon>
        <taxon>Viridiplantae</taxon>
        <taxon>Streptophyta</taxon>
        <taxon>Embryophyta</taxon>
        <taxon>Tracheophyta</taxon>
        <taxon>Spermatophyta</taxon>
        <taxon>Magnoliopsida</taxon>
        <taxon>eudicotyledons</taxon>
        <taxon>Gunneridae</taxon>
        <taxon>Pentapetalae</taxon>
        <taxon>asterids</taxon>
        <taxon>campanulids</taxon>
        <taxon>Asterales</taxon>
        <taxon>Asteraceae</taxon>
        <taxon>Asteroideae</taxon>
        <taxon>Anthemideae</taxon>
        <taxon>Anthemidinae</taxon>
        <taxon>Tanacetum</taxon>
    </lineage>
</organism>
<comment type="caution">
    <text evidence="1">The sequence shown here is derived from an EMBL/GenBank/DDBJ whole genome shotgun (WGS) entry which is preliminary data.</text>
</comment>
<dbReference type="AlphaFoldDB" id="A0A6L2MB45"/>
<gene>
    <name evidence="1" type="ORF">Tci_043204</name>
</gene>
<sequence length="164" mass="18509">MFGNQFICSFEPEANLAKEIVLHQGYLLGGPYHGHDAIFLLNCYRVRWQVEVKQTYANVMSIVKHTLPLVFVPKVYSTSQSDTMDLFIKDRDCEVFIEESLALRFLIMWERLLQLVRITPPTCYGIQIVISNKSQAGIAIRGSTLITVTGSACSLIHSKAQIQA</sequence>
<reference evidence="1" key="1">
    <citation type="journal article" date="2019" name="Sci. Rep.">
        <title>Draft genome of Tanacetum cinerariifolium, the natural source of mosquito coil.</title>
        <authorList>
            <person name="Yamashiro T."/>
            <person name="Shiraishi A."/>
            <person name="Satake H."/>
            <person name="Nakayama K."/>
        </authorList>
    </citation>
    <scope>NUCLEOTIDE SEQUENCE</scope>
</reference>
<accession>A0A6L2MB45</accession>
<evidence type="ECO:0000313" key="1">
    <source>
        <dbReference type="EMBL" id="GEU71226.1"/>
    </source>
</evidence>
<protein>
    <submittedName>
        <fullName evidence="1">Uncharacterized protein</fullName>
    </submittedName>
</protein>
<proteinExistence type="predicted"/>
<dbReference type="EMBL" id="BKCJ010006269">
    <property type="protein sequence ID" value="GEU71226.1"/>
    <property type="molecule type" value="Genomic_DNA"/>
</dbReference>
<name>A0A6L2MB45_TANCI</name>